<dbReference type="Proteomes" id="UP000195137">
    <property type="component" value="Unassembled WGS sequence"/>
</dbReference>
<dbReference type="GO" id="GO:0050545">
    <property type="term" value="F:sulfopyruvate decarboxylase activity"/>
    <property type="evidence" value="ECO:0007669"/>
    <property type="project" value="UniProtKB-EC"/>
</dbReference>
<gene>
    <name evidence="9" type="ORF">AMET1_1323</name>
</gene>
<evidence type="ECO:0000256" key="5">
    <source>
        <dbReference type="ARBA" id="ARBA00038875"/>
    </source>
</evidence>
<dbReference type="RefSeq" id="WP_086637685.1">
    <property type="nucleotide sequence ID" value="NZ_MRZU01000004.1"/>
</dbReference>
<proteinExistence type="predicted"/>
<evidence type="ECO:0000259" key="8">
    <source>
        <dbReference type="Pfam" id="PF02776"/>
    </source>
</evidence>
<evidence type="ECO:0000256" key="1">
    <source>
        <dbReference type="ARBA" id="ARBA00022545"/>
    </source>
</evidence>
<keyword evidence="9" id="KW-0670">Pyruvate</keyword>
<feature type="domain" description="Thiamine pyrophosphate enzyme N-terminal TPP-binding" evidence="8">
    <location>
        <begin position="5"/>
        <end position="100"/>
    </location>
</feature>
<dbReference type="GO" id="GO:0030976">
    <property type="term" value="F:thiamine pyrophosphate binding"/>
    <property type="evidence" value="ECO:0007669"/>
    <property type="project" value="InterPro"/>
</dbReference>
<accession>A0A1Y3GAW5</accession>
<evidence type="ECO:0000313" key="10">
    <source>
        <dbReference type="Proteomes" id="UP000195137"/>
    </source>
</evidence>
<dbReference type="AlphaFoldDB" id="A0A1Y3GAW5"/>
<keyword evidence="3" id="KW-0786">Thiamine pyrophosphate</keyword>
<dbReference type="InterPro" id="IPR012001">
    <property type="entry name" value="Thiamin_PyroP_enz_TPP-bd_dom"/>
</dbReference>
<dbReference type="InterPro" id="IPR022502">
    <property type="entry name" value="Sulfopyruvate_deCO2ase_alpha"/>
</dbReference>
<comment type="caution">
    <text evidence="9">The sequence shown here is derived from an EMBL/GenBank/DDBJ whole genome shotgun (WGS) entry which is preliminary data.</text>
</comment>
<sequence>MNEEKLLDAIENAGTDTILNLPCGKIQNLIDKAKQRMEYIDLYREEEGIGISAGLTMAGHKPAMLIQSSGIGNCVNAILSLTECYNLPLPLIISWRGVYGEKIEAQKPLGQKLPRLLKAMDIPYKVYNGKNNQEITNFIKQTYTENKISATLLRPDIWSETEDHQFNRPDIKPRQTNYKKATAKHTRSEIIEGIKEQLKGKIVVSNIGIPSRELYSIQDQPTNFYMLGSLGLATPIGLGLTKTEKQVVVIDGDGSILMNPTSLFTTANIDPENITILAIDNASYGSTGCQQTAAKKSDLQQLADSAGLKTARATTPDEIKQHIKQKQYIHIPTQPGNKQTPIIPYTAQEIKKRFTKNIQK</sequence>
<dbReference type="SUPFAM" id="SSF52518">
    <property type="entry name" value="Thiamin diphosphate-binding fold (THDP-binding)"/>
    <property type="match status" value="2"/>
</dbReference>
<comment type="catalytic activity">
    <reaction evidence="6">
        <text>3-sulfopyruvate + H(+) = sulfoacetaldehyde + CO2</text>
        <dbReference type="Rhea" id="RHEA:20948"/>
        <dbReference type="ChEBI" id="CHEBI:15378"/>
        <dbReference type="ChEBI" id="CHEBI:16526"/>
        <dbReference type="ChEBI" id="CHEBI:57940"/>
        <dbReference type="ChEBI" id="CHEBI:58246"/>
        <dbReference type="EC" id="4.1.1.79"/>
    </reaction>
</comment>
<dbReference type="InterPro" id="IPR051818">
    <property type="entry name" value="TPP_dependent_decarboxylase"/>
</dbReference>
<dbReference type="InterPro" id="IPR011766">
    <property type="entry name" value="TPP_enzyme_TPP-bd"/>
</dbReference>
<evidence type="ECO:0000256" key="3">
    <source>
        <dbReference type="ARBA" id="ARBA00023052"/>
    </source>
</evidence>
<dbReference type="PANTHER" id="PTHR42818">
    <property type="entry name" value="SULFOPYRUVATE DECARBOXYLASE SUBUNIT ALPHA"/>
    <property type="match status" value="1"/>
</dbReference>
<organism evidence="9 10">
    <name type="scientific">Methanonatronarchaeum thermophilum</name>
    <dbReference type="NCBI Taxonomy" id="1927129"/>
    <lineage>
        <taxon>Archaea</taxon>
        <taxon>Methanobacteriati</taxon>
        <taxon>Methanobacteriota</taxon>
        <taxon>Methanonatronarchaeia</taxon>
        <taxon>Methanonatronarchaeales</taxon>
        <taxon>Methanonatronarchaeaceae</taxon>
        <taxon>Methanonatronarchaeum</taxon>
    </lineage>
</organism>
<dbReference type="EMBL" id="MRZU01000004">
    <property type="protein sequence ID" value="OUJ18407.1"/>
    <property type="molecule type" value="Genomic_DNA"/>
</dbReference>
<keyword evidence="10" id="KW-1185">Reference proteome</keyword>
<evidence type="ECO:0000256" key="6">
    <source>
        <dbReference type="ARBA" id="ARBA00048551"/>
    </source>
</evidence>
<protein>
    <recommendedName>
        <fullName evidence="5">sulfopyruvate decarboxylase</fullName>
        <ecNumber evidence="5">4.1.1.79</ecNumber>
    </recommendedName>
</protein>
<dbReference type="PANTHER" id="PTHR42818:SF1">
    <property type="entry name" value="SULFOPYRUVATE DECARBOXYLASE"/>
    <property type="match status" value="1"/>
</dbReference>
<evidence type="ECO:0000313" key="9">
    <source>
        <dbReference type="EMBL" id="OUJ18407.1"/>
    </source>
</evidence>
<name>A0A1Y3GAW5_9EURY</name>
<evidence type="ECO:0000259" key="7">
    <source>
        <dbReference type="Pfam" id="PF02775"/>
    </source>
</evidence>
<dbReference type="Gene3D" id="3.40.50.970">
    <property type="match status" value="2"/>
</dbReference>
<dbReference type="Pfam" id="PF02776">
    <property type="entry name" value="TPP_enzyme_N"/>
    <property type="match status" value="1"/>
</dbReference>
<keyword evidence="1" id="KW-0174">Coenzyme M biosynthesis</keyword>
<feature type="domain" description="Thiamine pyrophosphate enzyme TPP-binding" evidence="7">
    <location>
        <begin position="221"/>
        <end position="325"/>
    </location>
</feature>
<dbReference type="NCBIfam" id="TIGR03845">
    <property type="entry name" value="sulfopyru_alph"/>
    <property type="match status" value="1"/>
</dbReference>
<dbReference type="GO" id="GO:0019295">
    <property type="term" value="P:coenzyme M biosynthetic process"/>
    <property type="evidence" value="ECO:0007669"/>
    <property type="project" value="UniProtKB-KW"/>
</dbReference>
<keyword evidence="2" id="KW-0210">Decarboxylase</keyword>
<dbReference type="EC" id="4.1.1.79" evidence="5"/>
<dbReference type="Pfam" id="PF02775">
    <property type="entry name" value="TPP_enzyme_C"/>
    <property type="match status" value="1"/>
</dbReference>
<reference evidence="9 10" key="1">
    <citation type="submission" date="2016-12" db="EMBL/GenBank/DDBJ databases">
        <title>Discovery of methanogenic haloarchaea.</title>
        <authorList>
            <person name="Sorokin D.Y."/>
            <person name="Makarova K.S."/>
            <person name="Abbas B."/>
            <person name="Ferrer M."/>
            <person name="Golyshin P.N."/>
        </authorList>
    </citation>
    <scope>NUCLEOTIDE SEQUENCE [LARGE SCALE GENOMIC DNA]</scope>
    <source>
        <strain evidence="9">AMET1</strain>
    </source>
</reference>
<dbReference type="OrthoDB" id="77140at2157"/>
<evidence type="ECO:0000256" key="4">
    <source>
        <dbReference type="ARBA" id="ARBA00023239"/>
    </source>
</evidence>
<evidence type="ECO:0000256" key="2">
    <source>
        <dbReference type="ARBA" id="ARBA00022793"/>
    </source>
</evidence>
<dbReference type="InterPro" id="IPR029061">
    <property type="entry name" value="THDP-binding"/>
</dbReference>
<keyword evidence="4" id="KW-0456">Lyase</keyword>